<proteinExistence type="predicted"/>
<sequence length="84" mass="9665">MYQHTSSNMSRTSTYLVPDNKALNTLPNKNPHVIKRKSKLQSIHHPNNHINTTKKVGLHYDQSLNLVVPPTKARGQDRKKIKKQ</sequence>
<dbReference type="EMBL" id="CM026422">
    <property type="protein sequence ID" value="KAG0587368.1"/>
    <property type="molecule type" value="Genomic_DNA"/>
</dbReference>
<comment type="caution">
    <text evidence="2">The sequence shown here is derived from an EMBL/GenBank/DDBJ whole genome shotgun (WGS) entry which is preliminary data.</text>
</comment>
<dbReference type="AlphaFoldDB" id="A0A8T0IXB5"/>
<keyword evidence="3" id="KW-1185">Reference proteome</keyword>
<reference evidence="2" key="1">
    <citation type="submission" date="2020-06" db="EMBL/GenBank/DDBJ databases">
        <title>WGS assembly of Ceratodon purpureus strain R40.</title>
        <authorList>
            <person name="Carey S.B."/>
            <person name="Jenkins J."/>
            <person name="Shu S."/>
            <person name="Lovell J.T."/>
            <person name="Sreedasyam A."/>
            <person name="Maumus F."/>
            <person name="Tiley G.P."/>
            <person name="Fernandez-Pozo N."/>
            <person name="Barry K."/>
            <person name="Chen C."/>
            <person name="Wang M."/>
            <person name="Lipzen A."/>
            <person name="Daum C."/>
            <person name="Saski C.A."/>
            <person name="Payton A.C."/>
            <person name="Mcbreen J.C."/>
            <person name="Conrad R.E."/>
            <person name="Kollar L.M."/>
            <person name="Olsson S."/>
            <person name="Huttunen S."/>
            <person name="Landis J.B."/>
            <person name="Wickett N.J."/>
            <person name="Johnson M.G."/>
            <person name="Rensing S.A."/>
            <person name="Grimwood J."/>
            <person name="Schmutz J."/>
            <person name="Mcdaniel S.F."/>
        </authorList>
    </citation>
    <scope>NUCLEOTIDE SEQUENCE</scope>
    <source>
        <strain evidence="2">R40</strain>
    </source>
</reference>
<gene>
    <name evidence="2" type="ORF">KC19_2G159600</name>
</gene>
<feature type="compositionally biased region" description="Polar residues" evidence="1">
    <location>
        <begin position="1"/>
        <end position="15"/>
    </location>
</feature>
<dbReference type="Proteomes" id="UP000822688">
    <property type="component" value="Chromosome 2"/>
</dbReference>
<protein>
    <submittedName>
        <fullName evidence="2">Uncharacterized protein</fullName>
    </submittedName>
</protein>
<organism evidence="2 3">
    <name type="scientific">Ceratodon purpureus</name>
    <name type="common">Fire moss</name>
    <name type="synonym">Dicranum purpureum</name>
    <dbReference type="NCBI Taxonomy" id="3225"/>
    <lineage>
        <taxon>Eukaryota</taxon>
        <taxon>Viridiplantae</taxon>
        <taxon>Streptophyta</taxon>
        <taxon>Embryophyta</taxon>
        <taxon>Bryophyta</taxon>
        <taxon>Bryophytina</taxon>
        <taxon>Bryopsida</taxon>
        <taxon>Dicranidae</taxon>
        <taxon>Pseudoditrichales</taxon>
        <taxon>Ditrichaceae</taxon>
        <taxon>Ceratodon</taxon>
    </lineage>
</organism>
<evidence type="ECO:0000313" key="2">
    <source>
        <dbReference type="EMBL" id="KAG0587368.1"/>
    </source>
</evidence>
<feature type="region of interest" description="Disordered" evidence="1">
    <location>
        <begin position="1"/>
        <end position="30"/>
    </location>
</feature>
<evidence type="ECO:0000313" key="3">
    <source>
        <dbReference type="Proteomes" id="UP000822688"/>
    </source>
</evidence>
<name>A0A8T0IXB5_CERPU</name>
<evidence type="ECO:0000256" key="1">
    <source>
        <dbReference type="SAM" id="MobiDB-lite"/>
    </source>
</evidence>
<accession>A0A8T0IXB5</accession>